<dbReference type="Proteomes" id="UP001652432">
    <property type="component" value="Unassembled WGS sequence"/>
</dbReference>
<dbReference type="RefSeq" id="WP_262573767.1">
    <property type="nucleotide sequence ID" value="NZ_JAOQKJ010000003.1"/>
</dbReference>
<evidence type="ECO:0000256" key="1">
    <source>
        <dbReference type="SAM" id="MobiDB-lite"/>
    </source>
</evidence>
<organism evidence="2 3">
    <name type="scientific">Suilimivivens aceti</name>
    <dbReference type="NCBI Taxonomy" id="2981774"/>
    <lineage>
        <taxon>Bacteria</taxon>
        <taxon>Bacillati</taxon>
        <taxon>Bacillota</taxon>
        <taxon>Clostridia</taxon>
        <taxon>Lachnospirales</taxon>
        <taxon>Lachnospiraceae</taxon>
        <taxon>Suilimivivens</taxon>
    </lineage>
</organism>
<comment type="caution">
    <text evidence="2">The sequence shown here is derived from an EMBL/GenBank/DDBJ whole genome shotgun (WGS) entry which is preliminary data.</text>
</comment>
<dbReference type="EMBL" id="JAOQKJ010000003">
    <property type="protein sequence ID" value="MCU6743811.1"/>
    <property type="molecule type" value="Genomic_DNA"/>
</dbReference>
<evidence type="ECO:0000313" key="3">
    <source>
        <dbReference type="Proteomes" id="UP001652432"/>
    </source>
</evidence>
<feature type="region of interest" description="Disordered" evidence="1">
    <location>
        <begin position="1"/>
        <end position="20"/>
    </location>
</feature>
<sequence>MILTDKRPAGVLTEAQNSGQKRGKVVNYKYMCAGRNAMHRIM</sequence>
<proteinExistence type="predicted"/>
<accession>A0ABT2T1F9</accession>
<protein>
    <recommendedName>
        <fullName evidence="4">Transposase</fullName>
    </recommendedName>
</protein>
<name>A0ABT2T1F9_9FIRM</name>
<reference evidence="2 3" key="1">
    <citation type="journal article" date="2021" name="ISME Commun">
        <title>Automated analysis of genomic sequences facilitates high-throughput and comprehensive description of bacteria.</title>
        <authorList>
            <person name="Hitch T.C.A."/>
        </authorList>
    </citation>
    <scope>NUCLEOTIDE SEQUENCE [LARGE SCALE GENOMIC DNA]</scope>
    <source>
        <strain evidence="2 3">Sanger_18</strain>
    </source>
</reference>
<gene>
    <name evidence="2" type="ORF">OCV77_04720</name>
</gene>
<evidence type="ECO:0008006" key="4">
    <source>
        <dbReference type="Google" id="ProtNLM"/>
    </source>
</evidence>
<keyword evidence="3" id="KW-1185">Reference proteome</keyword>
<evidence type="ECO:0000313" key="2">
    <source>
        <dbReference type="EMBL" id="MCU6743811.1"/>
    </source>
</evidence>